<comment type="caution">
    <text evidence="2">The sequence shown here is derived from an EMBL/GenBank/DDBJ whole genome shotgun (WGS) entry which is preliminary data.</text>
</comment>
<dbReference type="EMBL" id="MFLN01000005">
    <property type="protein sequence ID" value="OGG67563.1"/>
    <property type="molecule type" value="Genomic_DNA"/>
</dbReference>
<feature type="region of interest" description="Disordered" evidence="1">
    <location>
        <begin position="1"/>
        <end position="29"/>
    </location>
</feature>
<dbReference type="AlphaFoldDB" id="A0A1F6E1M7"/>
<proteinExistence type="predicted"/>
<accession>A0A1F6E1M7</accession>
<reference evidence="2 3" key="1">
    <citation type="journal article" date="2016" name="Nat. Commun.">
        <title>Thousands of microbial genomes shed light on interconnected biogeochemical processes in an aquifer system.</title>
        <authorList>
            <person name="Anantharaman K."/>
            <person name="Brown C.T."/>
            <person name="Hug L.A."/>
            <person name="Sharon I."/>
            <person name="Castelle C.J."/>
            <person name="Probst A.J."/>
            <person name="Thomas B.C."/>
            <person name="Singh A."/>
            <person name="Wilkins M.J."/>
            <person name="Karaoz U."/>
            <person name="Brodie E.L."/>
            <person name="Williams K.H."/>
            <person name="Hubbard S.S."/>
            <person name="Banfield J.F."/>
        </authorList>
    </citation>
    <scope>NUCLEOTIDE SEQUENCE [LARGE SCALE GENOMIC DNA]</scope>
</reference>
<sequence length="113" mass="12702">MPEKGKNGIEKRRRRAPSPRDASAEKIPDLKPGEVLPGITHIVMIRELAKVRATLPRMIEDKTLVKAAVHALKDIEGFRGVEHIEKIVQDFIGNKLSPGERFDLGLITYPTKR</sequence>
<dbReference type="STRING" id="1798500.A3C21_01605"/>
<protein>
    <submittedName>
        <fullName evidence="2">Uncharacterized protein</fullName>
    </submittedName>
</protein>
<evidence type="ECO:0000256" key="1">
    <source>
        <dbReference type="SAM" id="MobiDB-lite"/>
    </source>
</evidence>
<evidence type="ECO:0000313" key="3">
    <source>
        <dbReference type="Proteomes" id="UP000178572"/>
    </source>
</evidence>
<organism evidence="2 3">
    <name type="scientific">Candidatus Kaiserbacteria bacterium RIFCSPHIGHO2_02_FULL_59_21</name>
    <dbReference type="NCBI Taxonomy" id="1798500"/>
    <lineage>
        <taxon>Bacteria</taxon>
        <taxon>Candidatus Kaiseribacteriota</taxon>
    </lineage>
</organism>
<dbReference type="Proteomes" id="UP000178572">
    <property type="component" value="Unassembled WGS sequence"/>
</dbReference>
<feature type="compositionally biased region" description="Basic and acidic residues" evidence="1">
    <location>
        <begin position="1"/>
        <end position="10"/>
    </location>
</feature>
<evidence type="ECO:0000313" key="2">
    <source>
        <dbReference type="EMBL" id="OGG67563.1"/>
    </source>
</evidence>
<gene>
    <name evidence="2" type="ORF">A3C21_01605</name>
</gene>
<name>A0A1F6E1M7_9BACT</name>